<sequence length="106" mass="11382">MPQGNHCQCWENSGISPLSALTGVVTSLGRAGTSSGVDAWEERRHIELVEPDVGAEGEAGSSAAAALRGVSTPCREERPKVGYKRRGFFIFFGMPVALVPWLKHQS</sequence>
<proteinExistence type="predicted"/>
<keyword evidence="1" id="KW-0812">Transmembrane</keyword>
<dbReference type="Proteomes" id="UP001221757">
    <property type="component" value="Unassembled WGS sequence"/>
</dbReference>
<keyword evidence="1" id="KW-1133">Transmembrane helix</keyword>
<gene>
    <name evidence="2" type="ORF">B0H17DRAFT_1182886</name>
</gene>
<evidence type="ECO:0000313" key="3">
    <source>
        <dbReference type="Proteomes" id="UP001221757"/>
    </source>
</evidence>
<evidence type="ECO:0000313" key="2">
    <source>
        <dbReference type="EMBL" id="KAJ7675350.1"/>
    </source>
</evidence>
<keyword evidence="3" id="KW-1185">Reference proteome</keyword>
<dbReference type="EMBL" id="JARKIE010000149">
    <property type="protein sequence ID" value="KAJ7675350.1"/>
    <property type="molecule type" value="Genomic_DNA"/>
</dbReference>
<feature type="transmembrane region" description="Helical" evidence="1">
    <location>
        <begin position="87"/>
        <end position="103"/>
    </location>
</feature>
<name>A0AAD7D296_MYCRO</name>
<reference evidence="2" key="1">
    <citation type="submission" date="2023-03" db="EMBL/GenBank/DDBJ databases">
        <title>Massive genome expansion in bonnet fungi (Mycena s.s.) driven by repeated elements and novel gene families across ecological guilds.</title>
        <authorList>
            <consortium name="Lawrence Berkeley National Laboratory"/>
            <person name="Harder C.B."/>
            <person name="Miyauchi S."/>
            <person name="Viragh M."/>
            <person name="Kuo A."/>
            <person name="Thoen E."/>
            <person name="Andreopoulos B."/>
            <person name="Lu D."/>
            <person name="Skrede I."/>
            <person name="Drula E."/>
            <person name="Henrissat B."/>
            <person name="Morin E."/>
            <person name="Kohler A."/>
            <person name="Barry K."/>
            <person name="LaButti K."/>
            <person name="Morin E."/>
            <person name="Salamov A."/>
            <person name="Lipzen A."/>
            <person name="Mereny Z."/>
            <person name="Hegedus B."/>
            <person name="Baldrian P."/>
            <person name="Stursova M."/>
            <person name="Weitz H."/>
            <person name="Taylor A."/>
            <person name="Grigoriev I.V."/>
            <person name="Nagy L.G."/>
            <person name="Martin F."/>
            <person name="Kauserud H."/>
        </authorList>
    </citation>
    <scope>NUCLEOTIDE SEQUENCE</scope>
    <source>
        <strain evidence="2">CBHHK067</strain>
    </source>
</reference>
<comment type="caution">
    <text evidence="2">The sequence shown here is derived from an EMBL/GenBank/DDBJ whole genome shotgun (WGS) entry which is preliminary data.</text>
</comment>
<evidence type="ECO:0000256" key="1">
    <source>
        <dbReference type="SAM" id="Phobius"/>
    </source>
</evidence>
<protein>
    <submittedName>
        <fullName evidence="2">Uncharacterized protein</fullName>
    </submittedName>
</protein>
<organism evidence="2 3">
    <name type="scientific">Mycena rosella</name>
    <name type="common">Pink bonnet</name>
    <name type="synonym">Agaricus rosellus</name>
    <dbReference type="NCBI Taxonomy" id="1033263"/>
    <lineage>
        <taxon>Eukaryota</taxon>
        <taxon>Fungi</taxon>
        <taxon>Dikarya</taxon>
        <taxon>Basidiomycota</taxon>
        <taxon>Agaricomycotina</taxon>
        <taxon>Agaricomycetes</taxon>
        <taxon>Agaricomycetidae</taxon>
        <taxon>Agaricales</taxon>
        <taxon>Marasmiineae</taxon>
        <taxon>Mycenaceae</taxon>
        <taxon>Mycena</taxon>
    </lineage>
</organism>
<dbReference type="AlphaFoldDB" id="A0AAD7D296"/>
<accession>A0AAD7D296</accession>
<keyword evidence="1" id="KW-0472">Membrane</keyword>